<gene>
    <name evidence="1" type="ORF">SISNIDRAFT_464777</name>
</gene>
<proteinExistence type="predicted"/>
<evidence type="ECO:0000313" key="2">
    <source>
        <dbReference type="Proteomes" id="UP000076722"/>
    </source>
</evidence>
<name>A0A164WK65_9AGAM</name>
<dbReference type="Proteomes" id="UP000076722">
    <property type="component" value="Unassembled WGS sequence"/>
</dbReference>
<evidence type="ECO:0000313" key="1">
    <source>
        <dbReference type="EMBL" id="KZS95119.1"/>
    </source>
</evidence>
<protein>
    <submittedName>
        <fullName evidence="1">Uncharacterized protein</fullName>
    </submittedName>
</protein>
<dbReference type="AlphaFoldDB" id="A0A164WK65"/>
<accession>A0A164WK65</accession>
<reference evidence="1 2" key="1">
    <citation type="journal article" date="2016" name="Mol. Biol. Evol.">
        <title>Comparative Genomics of Early-Diverging Mushroom-Forming Fungi Provides Insights into the Origins of Lignocellulose Decay Capabilities.</title>
        <authorList>
            <person name="Nagy L.G."/>
            <person name="Riley R."/>
            <person name="Tritt A."/>
            <person name="Adam C."/>
            <person name="Daum C."/>
            <person name="Floudas D."/>
            <person name="Sun H."/>
            <person name="Yadav J.S."/>
            <person name="Pangilinan J."/>
            <person name="Larsson K.H."/>
            <person name="Matsuura K."/>
            <person name="Barry K."/>
            <person name="Labutti K."/>
            <person name="Kuo R."/>
            <person name="Ohm R.A."/>
            <person name="Bhattacharya S.S."/>
            <person name="Shirouzu T."/>
            <person name="Yoshinaga Y."/>
            <person name="Martin F.M."/>
            <person name="Grigoriev I.V."/>
            <person name="Hibbett D.S."/>
        </authorList>
    </citation>
    <scope>NUCLEOTIDE SEQUENCE [LARGE SCALE GENOMIC DNA]</scope>
    <source>
        <strain evidence="1 2">HHB9708</strain>
    </source>
</reference>
<dbReference type="EMBL" id="KV419402">
    <property type="protein sequence ID" value="KZS95119.1"/>
    <property type="molecule type" value="Genomic_DNA"/>
</dbReference>
<sequence length="267" mass="30727">MPSFVYILRDTNLPPNMVVAYIRDDPPRSSKRRTVSSPIQRASARALVLCRLSLRSRKGWHHSACEDESAELRPAFSVTQLWLSLYCTANPRSGAPSPPCVRRYYMAVWSGQNGRIRIRYGNAEGLLVREHGRMTSLQHDTKFVDTRKSHVITERRGSLRWKDKFRCNAAMSNATYLDRKVYILNPRVTVQEDRDVADTANQDTPNKAEVATRSRLQIRKFDELNVRESVCASSRGRERGNYKKIDEAVLRSAPRKVIGKETAYWKR</sequence>
<keyword evidence="2" id="KW-1185">Reference proteome</keyword>
<organism evidence="1 2">
    <name type="scientific">Sistotremastrum niveocremeum HHB9708</name>
    <dbReference type="NCBI Taxonomy" id="1314777"/>
    <lineage>
        <taxon>Eukaryota</taxon>
        <taxon>Fungi</taxon>
        <taxon>Dikarya</taxon>
        <taxon>Basidiomycota</taxon>
        <taxon>Agaricomycotina</taxon>
        <taxon>Agaricomycetes</taxon>
        <taxon>Sistotremastrales</taxon>
        <taxon>Sistotremastraceae</taxon>
        <taxon>Sertulicium</taxon>
        <taxon>Sertulicium niveocremeum</taxon>
    </lineage>
</organism>